<organism evidence="2 3">
    <name type="scientific">Actinomadura graeca</name>
    <dbReference type="NCBI Taxonomy" id="2750812"/>
    <lineage>
        <taxon>Bacteria</taxon>
        <taxon>Bacillati</taxon>
        <taxon>Actinomycetota</taxon>
        <taxon>Actinomycetes</taxon>
        <taxon>Streptosporangiales</taxon>
        <taxon>Thermomonosporaceae</taxon>
        <taxon>Actinomadura</taxon>
    </lineage>
</organism>
<keyword evidence="1" id="KW-0812">Transmembrane</keyword>
<keyword evidence="3" id="KW-1185">Reference proteome</keyword>
<keyword evidence="1" id="KW-0472">Membrane</keyword>
<evidence type="ECO:0000313" key="3">
    <source>
        <dbReference type="Proteomes" id="UP001049518"/>
    </source>
</evidence>
<feature type="transmembrane region" description="Helical" evidence="1">
    <location>
        <begin position="150"/>
        <end position="171"/>
    </location>
</feature>
<sequence length="257" mass="26422">MRDALAAEWLKLRSVRSTMWILGTVVVCMLLCVLWAWYAARSSDGSSAQQREVVSAPADQPLTLALPLCAMVLGSLTITSEYATGMIRVSAAASPRRLRLLSAKALVAGAVALAAGLVSVSVVLLAGKAIVGDRPVEAFETPVTGHVPHLLATGAATAAITVVTVGLGAVLRSGAATITLGVMLLFVLPTLIVAVPSPYGERIWSVLPGTLSEQMASPPGLPYDYGVLSAPAAAGLLAVYVAAALGTGAYVFCRRDV</sequence>
<dbReference type="Proteomes" id="UP001049518">
    <property type="component" value="Chromosome"/>
</dbReference>
<dbReference type="Pfam" id="PF12730">
    <property type="entry name" value="ABC2_membrane_4"/>
    <property type="match status" value="1"/>
</dbReference>
<feature type="transmembrane region" description="Helical" evidence="1">
    <location>
        <begin position="178"/>
        <end position="199"/>
    </location>
</feature>
<keyword evidence="1" id="KW-1133">Transmembrane helix</keyword>
<name>A0ABX8R6G6_9ACTN</name>
<evidence type="ECO:0000256" key="1">
    <source>
        <dbReference type="SAM" id="Phobius"/>
    </source>
</evidence>
<protein>
    <submittedName>
        <fullName evidence="2">ABC transporter permease</fullName>
    </submittedName>
</protein>
<dbReference type="PANTHER" id="PTHR37305">
    <property type="entry name" value="INTEGRAL MEMBRANE PROTEIN-RELATED"/>
    <property type="match status" value="1"/>
</dbReference>
<feature type="transmembrane region" description="Helical" evidence="1">
    <location>
        <begin position="20"/>
        <end position="40"/>
    </location>
</feature>
<gene>
    <name evidence="2" type="ORF">AGRA3207_007596</name>
</gene>
<proteinExistence type="predicted"/>
<feature type="transmembrane region" description="Helical" evidence="1">
    <location>
        <begin position="105"/>
        <end position="130"/>
    </location>
</feature>
<feature type="transmembrane region" description="Helical" evidence="1">
    <location>
        <begin position="60"/>
        <end position="84"/>
    </location>
</feature>
<dbReference type="EMBL" id="CP059572">
    <property type="protein sequence ID" value="QXJ26014.1"/>
    <property type="molecule type" value="Genomic_DNA"/>
</dbReference>
<accession>A0ABX8R6G6</accession>
<evidence type="ECO:0000313" key="2">
    <source>
        <dbReference type="EMBL" id="QXJ26014.1"/>
    </source>
</evidence>
<dbReference type="PANTHER" id="PTHR37305:SF1">
    <property type="entry name" value="MEMBRANE PROTEIN"/>
    <property type="match status" value="1"/>
</dbReference>
<reference evidence="2" key="1">
    <citation type="submission" date="2020-07" db="EMBL/GenBank/DDBJ databases">
        <authorList>
            <person name="Tarantini F.S."/>
            <person name="Hong K.W."/>
            <person name="Chan K.G."/>
        </authorList>
    </citation>
    <scope>NUCLEOTIDE SEQUENCE</scope>
    <source>
        <strain evidence="2">32-07</strain>
    </source>
</reference>
<feature type="transmembrane region" description="Helical" evidence="1">
    <location>
        <begin position="232"/>
        <end position="253"/>
    </location>
</feature>
<dbReference type="RefSeq" id="WP_231332230.1">
    <property type="nucleotide sequence ID" value="NZ_CP059572.1"/>
</dbReference>